<keyword evidence="1" id="KW-0812">Transmembrane</keyword>
<evidence type="ECO:0000313" key="4">
    <source>
        <dbReference type="Proteomes" id="UP000310017"/>
    </source>
</evidence>
<evidence type="ECO:0000256" key="1">
    <source>
        <dbReference type="SAM" id="Phobius"/>
    </source>
</evidence>
<keyword evidence="1" id="KW-0472">Membrane</keyword>
<accession>A0A5B7STX5</accession>
<dbReference type="KEGG" id="asag:FGM00_16605"/>
<keyword evidence="4" id="KW-1185">Reference proteome</keyword>
<dbReference type="InterPro" id="IPR001173">
    <property type="entry name" value="Glyco_trans_2-like"/>
</dbReference>
<dbReference type="PANTHER" id="PTHR48090">
    <property type="entry name" value="UNDECAPRENYL-PHOSPHATE 4-DEOXY-4-FORMAMIDO-L-ARABINOSE TRANSFERASE-RELATED"/>
    <property type="match status" value="1"/>
</dbReference>
<dbReference type="InterPro" id="IPR029044">
    <property type="entry name" value="Nucleotide-diphossugar_trans"/>
</dbReference>
<evidence type="ECO:0000259" key="2">
    <source>
        <dbReference type="Pfam" id="PF00535"/>
    </source>
</evidence>
<keyword evidence="3" id="KW-0808">Transferase</keyword>
<evidence type="ECO:0000313" key="3">
    <source>
        <dbReference type="EMBL" id="QCX01652.1"/>
    </source>
</evidence>
<organism evidence="3 4">
    <name type="scientific">Aggregatimonas sangjinii</name>
    <dbReference type="NCBI Taxonomy" id="2583587"/>
    <lineage>
        <taxon>Bacteria</taxon>
        <taxon>Pseudomonadati</taxon>
        <taxon>Bacteroidota</taxon>
        <taxon>Flavobacteriia</taxon>
        <taxon>Flavobacteriales</taxon>
        <taxon>Flavobacteriaceae</taxon>
        <taxon>Aggregatimonas</taxon>
    </lineage>
</organism>
<feature type="transmembrane region" description="Helical" evidence="1">
    <location>
        <begin position="254"/>
        <end position="275"/>
    </location>
</feature>
<dbReference type="PANTHER" id="PTHR48090:SF6">
    <property type="entry name" value="SLR5056 PROTEIN"/>
    <property type="match status" value="1"/>
</dbReference>
<sequence>MTIVPNQENNEKPLVSVILPAFNEEILIERNIARLYNYLNGLDTLYRWEVILINDGSTDRTGPLADAIAKDYTNLTVYHHKINRNLGTALRTGFNNSNGDFVIVMDIDLSYAPDHIEKLLLKIRQCEADMVIASPYMKGGKNTAVPRIRLLLSKTINFMMRKASRLDIYTFTGMVRAYKGDFIRSLNTKSSTFDINSEILLKAYILRATVTEIPAHLDWSEQKAMGKTRTSSLRIITGIFNGLVNSFIFRPYMFFWLIGITIFLISLYIIVWIFINTYLEYDATALLTTGFENRFSLAVSEVFRQRPYSFIVGSTTLIISLQLMGQGFISLQKKRYFDELFHLNSAILRETKKINQN</sequence>
<dbReference type="EMBL" id="CP040710">
    <property type="protein sequence ID" value="QCX01652.1"/>
    <property type="molecule type" value="Genomic_DNA"/>
</dbReference>
<reference evidence="3 4" key="1">
    <citation type="submission" date="2019-05" db="EMBL/GenBank/DDBJ databases">
        <title>Genome sequencing of F202Z8.</title>
        <authorList>
            <person name="Kwon Y.M."/>
        </authorList>
    </citation>
    <scope>NUCLEOTIDE SEQUENCE [LARGE SCALE GENOMIC DNA]</scope>
    <source>
        <strain evidence="3 4">F202Z8</strain>
    </source>
</reference>
<proteinExistence type="predicted"/>
<keyword evidence="1" id="KW-1133">Transmembrane helix</keyword>
<protein>
    <submittedName>
        <fullName evidence="3">Glycosyltransferase family 2 protein</fullName>
    </submittedName>
</protein>
<name>A0A5B7STX5_9FLAO</name>
<dbReference type="CDD" id="cd04179">
    <property type="entry name" value="DPM_DPG-synthase_like"/>
    <property type="match status" value="1"/>
</dbReference>
<feature type="transmembrane region" description="Helical" evidence="1">
    <location>
        <begin position="308"/>
        <end position="329"/>
    </location>
</feature>
<dbReference type="Pfam" id="PF00535">
    <property type="entry name" value="Glycos_transf_2"/>
    <property type="match status" value="1"/>
</dbReference>
<dbReference type="SUPFAM" id="SSF53448">
    <property type="entry name" value="Nucleotide-diphospho-sugar transferases"/>
    <property type="match status" value="1"/>
</dbReference>
<dbReference type="OrthoDB" id="9810303at2"/>
<gene>
    <name evidence="3" type="ORF">FGM00_16605</name>
</gene>
<dbReference type="GO" id="GO:0016740">
    <property type="term" value="F:transferase activity"/>
    <property type="evidence" value="ECO:0007669"/>
    <property type="project" value="UniProtKB-KW"/>
</dbReference>
<dbReference type="Proteomes" id="UP000310017">
    <property type="component" value="Chromosome"/>
</dbReference>
<dbReference type="RefSeq" id="WP_138853989.1">
    <property type="nucleotide sequence ID" value="NZ_CP040710.1"/>
</dbReference>
<dbReference type="Gene3D" id="3.90.550.10">
    <property type="entry name" value="Spore Coat Polysaccharide Biosynthesis Protein SpsA, Chain A"/>
    <property type="match status" value="1"/>
</dbReference>
<dbReference type="InterPro" id="IPR050256">
    <property type="entry name" value="Glycosyltransferase_2"/>
</dbReference>
<feature type="domain" description="Glycosyltransferase 2-like" evidence="2">
    <location>
        <begin position="16"/>
        <end position="179"/>
    </location>
</feature>
<dbReference type="AlphaFoldDB" id="A0A5B7STX5"/>